<proteinExistence type="predicted"/>
<dbReference type="RefSeq" id="WP_244716201.1">
    <property type="nucleotide sequence ID" value="NZ_CP095072.1"/>
</dbReference>
<protein>
    <submittedName>
        <fullName evidence="2">Uncharacterized protein</fullName>
    </submittedName>
</protein>
<keyword evidence="1" id="KW-0812">Transmembrane</keyword>
<feature type="transmembrane region" description="Helical" evidence="1">
    <location>
        <begin position="32"/>
        <end position="50"/>
    </location>
</feature>
<reference evidence="2 3" key="1">
    <citation type="submission" date="2022-04" db="EMBL/GenBank/DDBJ databases">
        <title>Gracilibacillus sp. isolated from saltern.</title>
        <authorList>
            <person name="Won M."/>
            <person name="Lee C.-M."/>
            <person name="Woen H.-Y."/>
            <person name="Kwon S.-W."/>
        </authorList>
    </citation>
    <scope>NUCLEOTIDE SEQUENCE [LARGE SCALE GENOMIC DNA]</scope>
    <source>
        <strain evidence="2 3">SSWR10-1</strain>
    </source>
</reference>
<feature type="transmembrane region" description="Helical" evidence="1">
    <location>
        <begin position="7"/>
        <end position="26"/>
    </location>
</feature>
<keyword evidence="1" id="KW-1133">Transmembrane helix</keyword>
<keyword evidence="1" id="KW-0472">Membrane</keyword>
<evidence type="ECO:0000313" key="3">
    <source>
        <dbReference type="Proteomes" id="UP000831782"/>
    </source>
</evidence>
<sequence>MDSGRKYKYWSLACLVVCLLLWLPNLCISKSSAFWLLTYIVGPLGIYFALKNKNLILITLNALMSVSFFLFLALDYYFAGP</sequence>
<dbReference type="Proteomes" id="UP000831782">
    <property type="component" value="Chromosome"/>
</dbReference>
<feature type="transmembrane region" description="Helical" evidence="1">
    <location>
        <begin position="57"/>
        <end position="79"/>
    </location>
</feature>
<name>A0ABY4ES40_9BACI</name>
<evidence type="ECO:0000313" key="2">
    <source>
        <dbReference type="EMBL" id="UOQ47244.1"/>
    </source>
</evidence>
<organism evidence="2 3">
    <name type="scientific">Gracilibacillus caseinilyticus</name>
    <dbReference type="NCBI Taxonomy" id="2932256"/>
    <lineage>
        <taxon>Bacteria</taxon>
        <taxon>Bacillati</taxon>
        <taxon>Bacillota</taxon>
        <taxon>Bacilli</taxon>
        <taxon>Bacillales</taxon>
        <taxon>Bacillaceae</taxon>
        <taxon>Gracilibacillus</taxon>
    </lineage>
</organism>
<gene>
    <name evidence="2" type="ORF">MUN88_14335</name>
</gene>
<accession>A0ABY4ES40</accession>
<dbReference type="EMBL" id="CP095072">
    <property type="protein sequence ID" value="UOQ47244.1"/>
    <property type="molecule type" value="Genomic_DNA"/>
</dbReference>
<evidence type="ECO:0000256" key="1">
    <source>
        <dbReference type="SAM" id="Phobius"/>
    </source>
</evidence>
<keyword evidence="3" id="KW-1185">Reference proteome</keyword>